<organism evidence="1">
    <name type="scientific">Rhizophora mucronata</name>
    <name type="common">Asiatic mangrove</name>
    <dbReference type="NCBI Taxonomy" id="61149"/>
    <lineage>
        <taxon>Eukaryota</taxon>
        <taxon>Viridiplantae</taxon>
        <taxon>Streptophyta</taxon>
        <taxon>Embryophyta</taxon>
        <taxon>Tracheophyta</taxon>
        <taxon>Spermatophyta</taxon>
        <taxon>Magnoliopsida</taxon>
        <taxon>eudicotyledons</taxon>
        <taxon>Gunneridae</taxon>
        <taxon>Pentapetalae</taxon>
        <taxon>rosids</taxon>
        <taxon>fabids</taxon>
        <taxon>Malpighiales</taxon>
        <taxon>Rhizophoraceae</taxon>
        <taxon>Rhizophora</taxon>
    </lineage>
</organism>
<dbReference type="AlphaFoldDB" id="A0A2P2NPI8"/>
<reference evidence="1" key="1">
    <citation type="submission" date="2018-02" db="EMBL/GenBank/DDBJ databases">
        <title>Rhizophora mucronata_Transcriptome.</title>
        <authorList>
            <person name="Meera S.P."/>
            <person name="Sreeshan A."/>
            <person name="Augustine A."/>
        </authorList>
    </citation>
    <scope>NUCLEOTIDE SEQUENCE</scope>
    <source>
        <tissue evidence="1">Leaf</tissue>
    </source>
</reference>
<name>A0A2P2NPI8_RHIMU</name>
<accession>A0A2P2NPI8</accession>
<evidence type="ECO:0000313" key="1">
    <source>
        <dbReference type="EMBL" id="MBX44324.1"/>
    </source>
</evidence>
<sequence>MRVSLMDPPVSNLHFAFWLILYMIM</sequence>
<proteinExistence type="predicted"/>
<protein>
    <submittedName>
        <fullName evidence="1">Uncharacterized protein</fullName>
    </submittedName>
</protein>
<dbReference type="EMBL" id="GGEC01063840">
    <property type="protein sequence ID" value="MBX44324.1"/>
    <property type="molecule type" value="Transcribed_RNA"/>
</dbReference>